<dbReference type="PANTHER" id="PTHR32089">
    <property type="entry name" value="METHYL-ACCEPTING CHEMOTAXIS PROTEIN MCPB"/>
    <property type="match status" value="1"/>
</dbReference>
<keyword evidence="4" id="KW-0145">Chemotaxis</keyword>
<comment type="similarity">
    <text evidence="10">Belongs to the methyl-accepting chemotaxis (MCP) protein family.</text>
</comment>
<dbReference type="STRING" id="342108.amb3897"/>
<evidence type="ECO:0000256" key="1">
    <source>
        <dbReference type="ARBA" id="ARBA00004429"/>
    </source>
</evidence>
<keyword evidence="9 11" id="KW-0807">Transducer</keyword>
<evidence type="ECO:0000259" key="13">
    <source>
        <dbReference type="PROSITE" id="PS50111"/>
    </source>
</evidence>
<feature type="domain" description="HAMP" evidence="15">
    <location>
        <begin position="225"/>
        <end position="278"/>
    </location>
</feature>
<dbReference type="GO" id="GO:0005886">
    <property type="term" value="C:plasma membrane"/>
    <property type="evidence" value="ECO:0007669"/>
    <property type="project" value="UniProtKB-SubCell"/>
</dbReference>
<sequence length="576" mass="60473">MLGLSIWFMRWGPNMLSNWTVSLKMWLVVGMMSLLAVVIGGVGITGMEALDEQSGEIEKAAARAIIGERTNALILSIVMDSRGIYMAQSPAEVEKFATPLLETIGRFERNIAEWGAMVPPSQQADYAKLKESAAQFAGFRKELVRIGRAEGGPAGREFGDNDVNRKSRQELNKLTQAFADINNKDIAETAANMDRVRSAKLRLSILITVAGIGLIGAMASLIGKRTIAAPIDAMAAAMDKLRQRDYGVHIPGVGLTNEIGRMASSLAVFRDAMVETERLTAEHEAELTERVERGRAMDSLARDFDRTVSGVLEVVSGAATELHATAQGMQTIAEQTQDKATAVAAAAEEASSSVETVATAAEELSASIAEIARQVAQSSTAAQQASDEARQTNTIVQGLAASSTRIGDVVSLINDIAAQTNLLALNATIEAARAGEAGKGFAVVAGEVKALANQTGKATEEISTQVGAVQTATREAVAAIGSIVGRIEEINHIATAISAAVEEQSAATAEIARNVDQASQGTRQVSANVGGVSATAAETDAAAVQVLSAAQSLSREATELKDVVDRFLEGVRTVQG</sequence>
<keyword evidence="3" id="KW-0488">Methylation</keyword>
<evidence type="ECO:0000256" key="6">
    <source>
        <dbReference type="ARBA" id="ARBA00022692"/>
    </source>
</evidence>
<dbReference type="InterPro" id="IPR000727">
    <property type="entry name" value="T_SNARE_dom"/>
</dbReference>
<dbReference type="GO" id="GO:0007165">
    <property type="term" value="P:signal transduction"/>
    <property type="evidence" value="ECO:0007669"/>
    <property type="project" value="UniProtKB-KW"/>
</dbReference>
<dbReference type="HOGENOM" id="CLU_000445_107_27_5"/>
<dbReference type="InterPro" id="IPR003660">
    <property type="entry name" value="HAMP_dom"/>
</dbReference>
<name>Q2W0C4_PARM1</name>
<keyword evidence="5" id="KW-0997">Cell inner membrane</keyword>
<dbReference type="SUPFAM" id="SSF58104">
    <property type="entry name" value="Methyl-accepting chemotaxis protein (MCP) signaling domain"/>
    <property type="match status" value="1"/>
</dbReference>
<keyword evidence="7 12" id="KW-1133">Transmembrane helix</keyword>
<organism evidence="16 17">
    <name type="scientific">Paramagnetospirillum magneticum (strain ATCC 700264 / AMB-1)</name>
    <name type="common">Magnetospirillum magneticum</name>
    <dbReference type="NCBI Taxonomy" id="342108"/>
    <lineage>
        <taxon>Bacteria</taxon>
        <taxon>Pseudomonadati</taxon>
        <taxon>Pseudomonadota</taxon>
        <taxon>Alphaproteobacteria</taxon>
        <taxon>Rhodospirillales</taxon>
        <taxon>Magnetospirillaceae</taxon>
        <taxon>Paramagnetospirillum</taxon>
    </lineage>
</organism>
<dbReference type="AlphaFoldDB" id="Q2W0C4"/>
<dbReference type="PROSITE" id="PS50192">
    <property type="entry name" value="T_SNARE"/>
    <property type="match status" value="1"/>
</dbReference>
<dbReference type="Pfam" id="PF02203">
    <property type="entry name" value="TarH"/>
    <property type="match status" value="1"/>
</dbReference>
<evidence type="ECO:0000259" key="15">
    <source>
        <dbReference type="PROSITE" id="PS50885"/>
    </source>
</evidence>
<comment type="subcellular location">
    <subcellularLocation>
        <location evidence="1">Cell inner membrane</location>
        <topology evidence="1">Multi-pass membrane protein</topology>
    </subcellularLocation>
</comment>
<dbReference type="Gene3D" id="6.10.340.10">
    <property type="match status" value="1"/>
</dbReference>
<dbReference type="GO" id="GO:0006935">
    <property type="term" value="P:chemotaxis"/>
    <property type="evidence" value="ECO:0007669"/>
    <property type="project" value="UniProtKB-KW"/>
</dbReference>
<evidence type="ECO:0000256" key="4">
    <source>
        <dbReference type="ARBA" id="ARBA00022500"/>
    </source>
</evidence>
<keyword evidence="2" id="KW-1003">Cell membrane</keyword>
<evidence type="ECO:0000256" key="9">
    <source>
        <dbReference type="ARBA" id="ARBA00023224"/>
    </source>
</evidence>
<dbReference type="SMART" id="SM00283">
    <property type="entry name" value="MA"/>
    <property type="match status" value="1"/>
</dbReference>
<evidence type="ECO:0000259" key="14">
    <source>
        <dbReference type="PROSITE" id="PS50192"/>
    </source>
</evidence>
<dbReference type="InterPro" id="IPR004090">
    <property type="entry name" value="Chemotax_Me-accpt_rcpt"/>
</dbReference>
<evidence type="ECO:0000256" key="10">
    <source>
        <dbReference type="ARBA" id="ARBA00029447"/>
    </source>
</evidence>
<keyword evidence="8 12" id="KW-0472">Membrane</keyword>
<feature type="domain" description="T-SNARE coiled-coil homology" evidence="14">
    <location>
        <begin position="470"/>
        <end position="532"/>
    </location>
</feature>
<dbReference type="Gene3D" id="1.10.287.950">
    <property type="entry name" value="Methyl-accepting chemotaxis protein"/>
    <property type="match status" value="1"/>
</dbReference>
<evidence type="ECO:0000256" key="5">
    <source>
        <dbReference type="ARBA" id="ARBA00022519"/>
    </source>
</evidence>
<dbReference type="SMART" id="SM00304">
    <property type="entry name" value="HAMP"/>
    <property type="match status" value="1"/>
</dbReference>
<dbReference type="KEGG" id="mag:amb3897"/>
<feature type="transmembrane region" description="Helical" evidence="12">
    <location>
        <begin position="25"/>
        <end position="44"/>
    </location>
</feature>
<dbReference type="Pfam" id="PF00015">
    <property type="entry name" value="MCPsignal"/>
    <property type="match status" value="1"/>
</dbReference>
<keyword evidence="17" id="KW-1185">Reference proteome</keyword>
<proteinExistence type="inferred from homology"/>
<dbReference type="InterPro" id="IPR004089">
    <property type="entry name" value="MCPsignal_dom"/>
</dbReference>
<dbReference type="PANTHER" id="PTHR32089:SF112">
    <property type="entry name" value="LYSOZYME-LIKE PROTEIN-RELATED"/>
    <property type="match status" value="1"/>
</dbReference>
<protein>
    <submittedName>
        <fullName evidence="16">Methyl-accepting chemotaxis protein</fullName>
    </submittedName>
</protein>
<dbReference type="PROSITE" id="PS50111">
    <property type="entry name" value="CHEMOTAXIS_TRANSDUC_2"/>
    <property type="match status" value="1"/>
</dbReference>
<dbReference type="Pfam" id="PF00672">
    <property type="entry name" value="HAMP"/>
    <property type="match status" value="1"/>
</dbReference>
<dbReference type="PRINTS" id="PR00260">
    <property type="entry name" value="CHEMTRNSDUCR"/>
</dbReference>
<evidence type="ECO:0000256" key="11">
    <source>
        <dbReference type="PROSITE-ProRule" id="PRU00284"/>
    </source>
</evidence>
<keyword evidence="6 12" id="KW-0812">Transmembrane</keyword>
<evidence type="ECO:0000256" key="3">
    <source>
        <dbReference type="ARBA" id="ARBA00022481"/>
    </source>
</evidence>
<dbReference type="EMBL" id="AP007255">
    <property type="protein sequence ID" value="BAE52701.1"/>
    <property type="molecule type" value="Genomic_DNA"/>
</dbReference>
<evidence type="ECO:0000313" key="16">
    <source>
        <dbReference type="EMBL" id="BAE52701.1"/>
    </source>
</evidence>
<feature type="domain" description="Methyl-accepting transducer" evidence="13">
    <location>
        <begin position="318"/>
        <end position="540"/>
    </location>
</feature>
<dbReference type="PROSITE" id="PS50885">
    <property type="entry name" value="HAMP"/>
    <property type="match status" value="1"/>
</dbReference>
<evidence type="ECO:0000256" key="7">
    <source>
        <dbReference type="ARBA" id="ARBA00022989"/>
    </source>
</evidence>
<gene>
    <name evidence="16" type="ordered locus">amb3897</name>
</gene>
<evidence type="ECO:0000256" key="8">
    <source>
        <dbReference type="ARBA" id="ARBA00023136"/>
    </source>
</evidence>
<evidence type="ECO:0000256" key="2">
    <source>
        <dbReference type="ARBA" id="ARBA00022475"/>
    </source>
</evidence>
<dbReference type="GO" id="GO:0004888">
    <property type="term" value="F:transmembrane signaling receptor activity"/>
    <property type="evidence" value="ECO:0007669"/>
    <property type="project" value="InterPro"/>
</dbReference>
<dbReference type="InterPro" id="IPR003122">
    <property type="entry name" value="Tar_rcpt_lig-bd"/>
</dbReference>
<accession>Q2W0C4</accession>
<dbReference type="Proteomes" id="UP000007058">
    <property type="component" value="Chromosome"/>
</dbReference>
<evidence type="ECO:0000256" key="12">
    <source>
        <dbReference type="SAM" id="Phobius"/>
    </source>
</evidence>
<feature type="transmembrane region" description="Helical" evidence="12">
    <location>
        <begin position="203"/>
        <end position="222"/>
    </location>
</feature>
<evidence type="ECO:0000313" key="17">
    <source>
        <dbReference type="Proteomes" id="UP000007058"/>
    </source>
</evidence>
<reference evidence="16 17" key="1">
    <citation type="journal article" date="2005" name="DNA Res.">
        <title>Complete genome sequence of the facultative anaerobic magnetotactic bacterium Magnetospirillum sp. strain AMB-1.</title>
        <authorList>
            <person name="Matsunaga T."/>
            <person name="Okamura Y."/>
            <person name="Fukuda Y."/>
            <person name="Wahyudi A.T."/>
            <person name="Murase Y."/>
            <person name="Takeyama H."/>
        </authorList>
    </citation>
    <scope>NUCLEOTIDE SEQUENCE [LARGE SCALE GENOMIC DNA]</scope>
    <source>
        <strain evidence="17">ATCC 700264 / AMB-1</strain>
    </source>
</reference>